<dbReference type="InterPro" id="IPR036526">
    <property type="entry name" value="C-N_Hydrolase_sf"/>
</dbReference>
<protein>
    <recommendedName>
        <fullName evidence="2">CN hydrolase domain-containing protein</fullName>
    </recommendedName>
</protein>
<dbReference type="PANTHER" id="PTHR11750">
    <property type="entry name" value="PROTEIN N-TERMINAL AMIDASE"/>
    <property type="match status" value="1"/>
</dbReference>
<accession>A0A2G8RLM4</accession>
<dbReference type="InterPro" id="IPR039703">
    <property type="entry name" value="Nta1"/>
</dbReference>
<dbReference type="GO" id="GO:0030163">
    <property type="term" value="P:protein catabolic process"/>
    <property type="evidence" value="ECO:0007669"/>
    <property type="project" value="TreeGrafter"/>
</dbReference>
<dbReference type="PANTHER" id="PTHR11750:SF26">
    <property type="entry name" value="PROTEIN N-TERMINAL AMIDASE"/>
    <property type="match status" value="1"/>
</dbReference>
<dbReference type="OrthoDB" id="201515at2759"/>
<evidence type="ECO:0000313" key="3">
    <source>
        <dbReference type="EMBL" id="PIL22412.1"/>
    </source>
</evidence>
<dbReference type="InterPro" id="IPR003010">
    <property type="entry name" value="C-N_Hydrolase"/>
</dbReference>
<dbReference type="Proteomes" id="UP000230002">
    <property type="component" value="Unassembled WGS sequence"/>
</dbReference>
<evidence type="ECO:0000259" key="2">
    <source>
        <dbReference type="Pfam" id="PF00795"/>
    </source>
</evidence>
<dbReference type="Pfam" id="PF00795">
    <property type="entry name" value="CN_hydrolase"/>
    <property type="match status" value="1"/>
</dbReference>
<dbReference type="SUPFAM" id="SSF56317">
    <property type="entry name" value="Carbon-nitrogen hydrolase"/>
    <property type="match status" value="1"/>
</dbReference>
<dbReference type="GO" id="GO:0008418">
    <property type="term" value="F:protein-N-terminal asparagine amidohydrolase activity"/>
    <property type="evidence" value="ECO:0007669"/>
    <property type="project" value="InterPro"/>
</dbReference>
<dbReference type="Gene3D" id="3.60.110.10">
    <property type="entry name" value="Carbon-nitrogen hydrolase"/>
    <property type="match status" value="1"/>
</dbReference>
<name>A0A2G8RLM4_9APHY</name>
<reference evidence="3 4" key="1">
    <citation type="journal article" date="2015" name="Sci. Rep.">
        <title>Chromosome-level genome map provides insights into diverse defense mechanisms in the medicinal fungus Ganoderma sinense.</title>
        <authorList>
            <person name="Zhu Y."/>
            <person name="Xu J."/>
            <person name="Sun C."/>
            <person name="Zhou S."/>
            <person name="Xu H."/>
            <person name="Nelson D.R."/>
            <person name="Qian J."/>
            <person name="Song J."/>
            <person name="Luo H."/>
            <person name="Xiang L."/>
            <person name="Li Y."/>
            <person name="Xu Z."/>
            <person name="Ji A."/>
            <person name="Wang L."/>
            <person name="Lu S."/>
            <person name="Hayward A."/>
            <person name="Sun W."/>
            <person name="Li X."/>
            <person name="Schwartz D.C."/>
            <person name="Wang Y."/>
            <person name="Chen S."/>
        </authorList>
    </citation>
    <scope>NUCLEOTIDE SEQUENCE [LARGE SCALE GENOMIC DNA]</scope>
    <source>
        <strain evidence="3 4">ZZ0214-1</strain>
    </source>
</reference>
<comment type="caution">
    <text evidence="3">The sequence shown here is derived from an EMBL/GenBank/DDBJ whole genome shotgun (WGS) entry which is preliminary data.</text>
</comment>
<dbReference type="STRING" id="1077348.A0A2G8RLM4"/>
<dbReference type="EMBL" id="AYKW01000069">
    <property type="protein sequence ID" value="PIL22412.1"/>
    <property type="molecule type" value="Genomic_DNA"/>
</dbReference>
<dbReference type="GO" id="GO:0070773">
    <property type="term" value="F:protein-N-terminal glutamine amidohydrolase activity"/>
    <property type="evidence" value="ECO:0007669"/>
    <property type="project" value="InterPro"/>
</dbReference>
<feature type="domain" description="CN hydrolase" evidence="2">
    <location>
        <begin position="22"/>
        <end position="127"/>
    </location>
</feature>
<keyword evidence="4" id="KW-1185">Reference proteome</keyword>
<evidence type="ECO:0000256" key="1">
    <source>
        <dbReference type="SAM" id="MobiDB-lite"/>
    </source>
</evidence>
<dbReference type="AlphaFoldDB" id="A0A2G8RLM4"/>
<proteinExistence type="predicted"/>
<feature type="region of interest" description="Disordered" evidence="1">
    <location>
        <begin position="206"/>
        <end position="239"/>
    </location>
</feature>
<sequence>MIFTGYVFPDAASISPYLEEPRIGPTSSFCASLAARLHCYVVAGYPERLKAEEAHRVVLPADHENGTEAREVDKVGANSAALYGPDGQFVGDYRKTNLYETDMTWARAGTGFTTFHLPPPLNTVSLGICMDLNVQPPAVWDLTLGPYEVAEYCAAQRTNLLILLNAWLDSKEDPEEDTDWSTINYWALRLRPLWAKIVEEVGDAKGETKAHDGADGAGSDSGSGSGSDLEVNPPRDGRKPVEELVVVVCNRCGEENA</sequence>
<evidence type="ECO:0000313" key="4">
    <source>
        <dbReference type="Proteomes" id="UP000230002"/>
    </source>
</evidence>
<feature type="compositionally biased region" description="Gly residues" evidence="1">
    <location>
        <begin position="215"/>
        <end position="225"/>
    </location>
</feature>
<gene>
    <name evidence="3" type="ORF">GSI_15100</name>
</gene>
<organism evidence="3 4">
    <name type="scientific">Ganoderma sinense ZZ0214-1</name>
    <dbReference type="NCBI Taxonomy" id="1077348"/>
    <lineage>
        <taxon>Eukaryota</taxon>
        <taxon>Fungi</taxon>
        <taxon>Dikarya</taxon>
        <taxon>Basidiomycota</taxon>
        <taxon>Agaricomycotina</taxon>
        <taxon>Agaricomycetes</taxon>
        <taxon>Polyporales</taxon>
        <taxon>Polyporaceae</taxon>
        <taxon>Ganoderma</taxon>
    </lineage>
</organism>